<name>A0ABS7C3J5_9BACL</name>
<dbReference type="RefSeq" id="WP_210040205.1">
    <property type="nucleotide sequence ID" value="NZ_JBHLVU010000007.1"/>
</dbReference>
<feature type="domain" description="Beta-lactamase-related" evidence="2">
    <location>
        <begin position="42"/>
        <end position="351"/>
    </location>
</feature>
<evidence type="ECO:0000313" key="4">
    <source>
        <dbReference type="Proteomes" id="UP001519887"/>
    </source>
</evidence>
<organism evidence="3 4">
    <name type="scientific">Paenibacillus sepulcri</name>
    <dbReference type="NCBI Taxonomy" id="359917"/>
    <lineage>
        <taxon>Bacteria</taxon>
        <taxon>Bacillati</taxon>
        <taxon>Bacillota</taxon>
        <taxon>Bacilli</taxon>
        <taxon>Bacillales</taxon>
        <taxon>Paenibacillaceae</taxon>
        <taxon>Paenibacillus</taxon>
    </lineage>
</organism>
<evidence type="ECO:0000313" key="3">
    <source>
        <dbReference type="EMBL" id="MBW7455473.1"/>
    </source>
</evidence>
<dbReference type="EMBL" id="JAHZIK010000371">
    <property type="protein sequence ID" value="MBW7455473.1"/>
    <property type="molecule type" value="Genomic_DNA"/>
</dbReference>
<dbReference type="Pfam" id="PF00144">
    <property type="entry name" value="Beta-lactamase"/>
    <property type="match status" value="1"/>
</dbReference>
<feature type="transmembrane region" description="Helical" evidence="1">
    <location>
        <begin position="387"/>
        <end position="405"/>
    </location>
</feature>
<dbReference type="InterPro" id="IPR050491">
    <property type="entry name" value="AmpC-like"/>
</dbReference>
<dbReference type="PANTHER" id="PTHR46825">
    <property type="entry name" value="D-ALANYL-D-ALANINE-CARBOXYPEPTIDASE/ENDOPEPTIDASE AMPH"/>
    <property type="match status" value="1"/>
</dbReference>
<keyword evidence="4" id="KW-1185">Reference proteome</keyword>
<dbReference type="Gene3D" id="3.40.710.10">
    <property type="entry name" value="DD-peptidase/beta-lactamase superfamily"/>
    <property type="match status" value="1"/>
</dbReference>
<proteinExistence type="predicted"/>
<reference evidence="3 4" key="1">
    <citation type="submission" date="2021-07" db="EMBL/GenBank/DDBJ databases">
        <title>Paenibacillus radiodurans sp. nov., isolated from the southeastern edge of Tengger Desert.</title>
        <authorList>
            <person name="Zhang G."/>
        </authorList>
    </citation>
    <scope>NUCLEOTIDE SEQUENCE [LARGE SCALE GENOMIC DNA]</scope>
    <source>
        <strain evidence="3 4">CCM 7311</strain>
    </source>
</reference>
<dbReference type="InterPro" id="IPR001466">
    <property type="entry name" value="Beta-lactam-related"/>
</dbReference>
<feature type="transmembrane region" description="Helical" evidence="1">
    <location>
        <begin position="426"/>
        <end position="447"/>
    </location>
</feature>
<keyword evidence="1" id="KW-0812">Transmembrane</keyword>
<gene>
    <name evidence="3" type="ORF">K0U00_15715</name>
</gene>
<sequence length="493" mass="54655">MINKLGLAAFMKVIAMIAILGGLIGFQPGSAYAETNIETARIDRFIQSRMDKNNIPGLAVAIVHDDQIVYSKGFGQSGNGKPVTVNTPFAIASLSKSITALAVMQLVEAGKVSLDVPITDYIPSFKVDDPRGPEITVRQLLNQTSGLADSVFPEMAFRKQPGTLEESIARFKNVKLASNPGQQFHYHNPNYQLLARIVEVVSRESFSGYLQKHIFNPLQMNHTADAANTRQFSEADGQFSSGHIFLYGKPVVKKEPDWFVEGAAGNISTVEDMAHWLILQLNGGKYEGVRLLSSEGIKTMHSAPAGTDSTYGMGWSEDGSKIDHNGLLWTYYADQVLMPESGYGIVVLFNSGLNMLVNYSSFTAGLSDILGGQQPKETFFSGQTLEILIGLLTVVTLGLGIHSFFRMKKWEERYTKRAKWLTWVYILLRLVPLAVFICLPKILFFIAGGRVLNGERIFLIMPSFFILLMLASMFGVIHAVGRMVRMYRIMRVK</sequence>
<keyword evidence="1" id="KW-0472">Membrane</keyword>
<protein>
    <submittedName>
        <fullName evidence="3">Beta-lactamase family protein</fullName>
    </submittedName>
</protein>
<dbReference type="InterPro" id="IPR012338">
    <property type="entry name" value="Beta-lactam/transpept-like"/>
</dbReference>
<dbReference type="Proteomes" id="UP001519887">
    <property type="component" value="Unassembled WGS sequence"/>
</dbReference>
<accession>A0ABS7C3J5</accession>
<comment type="caution">
    <text evidence="3">The sequence shown here is derived from an EMBL/GenBank/DDBJ whole genome shotgun (WGS) entry which is preliminary data.</text>
</comment>
<feature type="transmembrane region" description="Helical" evidence="1">
    <location>
        <begin position="459"/>
        <end position="481"/>
    </location>
</feature>
<dbReference type="PANTHER" id="PTHR46825:SF9">
    <property type="entry name" value="BETA-LACTAMASE-RELATED DOMAIN-CONTAINING PROTEIN"/>
    <property type="match status" value="1"/>
</dbReference>
<evidence type="ECO:0000259" key="2">
    <source>
        <dbReference type="Pfam" id="PF00144"/>
    </source>
</evidence>
<evidence type="ECO:0000256" key="1">
    <source>
        <dbReference type="SAM" id="Phobius"/>
    </source>
</evidence>
<keyword evidence="1" id="KW-1133">Transmembrane helix</keyword>
<dbReference type="SUPFAM" id="SSF56601">
    <property type="entry name" value="beta-lactamase/transpeptidase-like"/>
    <property type="match status" value="1"/>
</dbReference>